<dbReference type="PANTHER" id="PTHR33463:SF197">
    <property type="entry name" value="DOMAIN-CONTAINING DISEASE RESISTANCE PROTEIN, PUTATIVE-RELATED"/>
    <property type="match status" value="1"/>
</dbReference>
<dbReference type="SUPFAM" id="SSF52058">
    <property type="entry name" value="L domain-like"/>
    <property type="match status" value="1"/>
</dbReference>
<dbReference type="GO" id="GO:0005524">
    <property type="term" value="F:ATP binding"/>
    <property type="evidence" value="ECO:0007669"/>
    <property type="project" value="UniProtKB-KW"/>
</dbReference>
<dbReference type="Proteomes" id="UP000515121">
    <property type="component" value="Unplaced"/>
</dbReference>
<dbReference type="GO" id="GO:0043531">
    <property type="term" value="F:ADP binding"/>
    <property type="evidence" value="ECO:0007669"/>
    <property type="project" value="InterPro"/>
</dbReference>
<keyword evidence="2" id="KW-0547">Nucleotide-binding</keyword>
<organism evidence="6 7">
    <name type="scientific">Durio zibethinus</name>
    <name type="common">Durian</name>
    <dbReference type="NCBI Taxonomy" id="66656"/>
    <lineage>
        <taxon>Eukaryota</taxon>
        <taxon>Viridiplantae</taxon>
        <taxon>Streptophyta</taxon>
        <taxon>Embryophyta</taxon>
        <taxon>Tracheophyta</taxon>
        <taxon>Spermatophyta</taxon>
        <taxon>Magnoliopsida</taxon>
        <taxon>eudicotyledons</taxon>
        <taxon>Gunneridae</taxon>
        <taxon>Pentapetalae</taxon>
        <taxon>rosids</taxon>
        <taxon>malvids</taxon>
        <taxon>Malvales</taxon>
        <taxon>Malvaceae</taxon>
        <taxon>Helicteroideae</taxon>
        <taxon>Durio</taxon>
    </lineage>
</organism>
<dbReference type="Gene3D" id="3.80.10.10">
    <property type="entry name" value="Ribonuclease Inhibitor"/>
    <property type="match status" value="2"/>
</dbReference>
<evidence type="ECO:0000256" key="2">
    <source>
        <dbReference type="ARBA" id="ARBA00022741"/>
    </source>
</evidence>
<dbReference type="InterPro" id="IPR003593">
    <property type="entry name" value="AAA+_ATPase"/>
</dbReference>
<dbReference type="InterPro" id="IPR027417">
    <property type="entry name" value="P-loop_NTPase"/>
</dbReference>
<sequence length="1086" mass="123063">MAVVIDIVSSIVAKAKEYVIDPIKNQMNCISNHENNVKSLVHKVVSLEEARERVLHAVDAATRKGEKIEHDVQRWLTTVDKIIAEDVRKVMEYEEKAKKKCFVGLCPNLGARSKLSMEAEKVAKAVSKLLSQRNFDRVSYRVAPHGIIAASFEGFKAFGSRTLILNGIMEALQDDSIKIVGVYGMAGVGKTTLVKEVAQLVMERNLIDSVLMAFVTVTPDVKEIQTQIADLLGLKFEEQSMVVRALQLRERLSKERKILVVLDDIWARLDLKEVGIPFGNEHEGCKIILTSRSLDVLSSGMGTQKNFAVHVLNEEEAWDMFKETAGDDVQSRDLLPIAIKVAKECAGLPLAITTVATTLKNKSLFVWKNALLQMKNLSFRSIGAGNLYSAIELSYNCLESEEVKAIFLLCGFIGHHGLIEDLLKYAFGLGCLRFVRTVEEARDSVLTAVTVLKASCLLLDSNDNERFDIHNIVLGFAMSIASRDYNVLVRDGVVLEQGYMEMENRSWINLRYPRVREFPDEVKCPHLSLFCMATDNSVKIPATFFEQTKRLKILDLTGMHFSYLPGSIYPLKNLHTLRLHQCALKDITIIGGLKNLKVLSLAQSDINALPWEIAQLTRLNLLDLSNCTKLEIIPPNVLLKLSMLEELYMDNSFVQWEDEALGSKRRNASLGELNYLSHLTTLYAHIPNAQIIPERLFIETLKRYRIFIGGDAWDWSSEFEYSRTLKFRLYTSTKPLFNEQIVFPSLEDLHLSRLNIERIWPIQLATTSYFAPSLRTLIVDGCGNLKYLLSLSVARCLVQLRRLEIIDCRSMVQVVETEEKLYEIAYMISFPCLTTMKIKDLPELTGFYSGNDNIVFPSLEEVTVECCPNMKIFCNGVLETPKLRNVQISEREHIGCRVGDLNTAIRQFDIEKLKKRDKAEGEGELMVEVGISGKQGEEAVQQEAMLKEKKIEILLSSPIDMSSRAIKYEKDQRAVPEKAEEINEAEVISERDPEFGKIQRLPDDVEVNRERTSTPVEKPLSATGEVNACSLVAMTIYNIFFAKSFLTRAKSNQALFLLKQNMYHLWQQKIWRLFPMKMKGHSLAMK</sequence>
<dbReference type="InterPro" id="IPR032675">
    <property type="entry name" value="LRR_dom_sf"/>
</dbReference>
<dbReference type="InterPro" id="IPR002182">
    <property type="entry name" value="NB-ARC"/>
</dbReference>
<dbReference type="PANTHER" id="PTHR33463">
    <property type="entry name" value="NB-ARC DOMAIN-CONTAINING PROTEIN-RELATED"/>
    <property type="match status" value="1"/>
</dbReference>
<reference evidence="7" key="1">
    <citation type="submission" date="2025-08" db="UniProtKB">
        <authorList>
            <consortium name="RefSeq"/>
        </authorList>
    </citation>
    <scope>IDENTIFICATION</scope>
    <source>
        <tissue evidence="7">Fruit stalk</tissue>
    </source>
</reference>
<dbReference type="PRINTS" id="PR00364">
    <property type="entry name" value="DISEASERSIST"/>
</dbReference>
<dbReference type="AlphaFoldDB" id="A0A6P6A9Q4"/>
<evidence type="ECO:0000313" key="6">
    <source>
        <dbReference type="Proteomes" id="UP000515121"/>
    </source>
</evidence>
<dbReference type="InterPro" id="IPR057135">
    <property type="entry name" value="At4g27190-like_LRR"/>
</dbReference>
<dbReference type="RefSeq" id="XP_022761547.1">
    <property type="nucleotide sequence ID" value="XM_022905812.1"/>
</dbReference>
<evidence type="ECO:0000256" key="3">
    <source>
        <dbReference type="ARBA" id="ARBA00022821"/>
    </source>
</evidence>
<dbReference type="InterPro" id="IPR050905">
    <property type="entry name" value="Plant_NBS-LRR"/>
</dbReference>
<dbReference type="SUPFAM" id="SSF52540">
    <property type="entry name" value="P-loop containing nucleoside triphosphate hydrolases"/>
    <property type="match status" value="1"/>
</dbReference>
<dbReference type="Gene3D" id="3.40.50.300">
    <property type="entry name" value="P-loop containing nucleotide triphosphate hydrolases"/>
    <property type="match status" value="1"/>
</dbReference>
<keyword evidence="4" id="KW-0067">ATP-binding</keyword>
<proteinExistence type="inferred from homology"/>
<evidence type="ECO:0000256" key="1">
    <source>
        <dbReference type="ARBA" id="ARBA00008894"/>
    </source>
</evidence>
<evidence type="ECO:0000313" key="7">
    <source>
        <dbReference type="RefSeq" id="XP_022761547.1"/>
    </source>
</evidence>
<accession>A0A6P6A9Q4</accession>
<dbReference type="Gene3D" id="1.10.8.430">
    <property type="entry name" value="Helical domain of apoptotic protease-activating factors"/>
    <property type="match status" value="1"/>
</dbReference>
<dbReference type="OrthoDB" id="1747797at2759"/>
<dbReference type="GO" id="GO:0006952">
    <property type="term" value="P:defense response"/>
    <property type="evidence" value="ECO:0007669"/>
    <property type="project" value="UniProtKB-KW"/>
</dbReference>
<dbReference type="SMART" id="SM00382">
    <property type="entry name" value="AAA"/>
    <property type="match status" value="1"/>
</dbReference>
<evidence type="ECO:0000256" key="4">
    <source>
        <dbReference type="ARBA" id="ARBA00022840"/>
    </source>
</evidence>
<gene>
    <name evidence="7" type="primary">LOC111307702</name>
</gene>
<dbReference type="KEGG" id="dzi:111307702"/>
<protein>
    <submittedName>
        <fullName evidence="7">Probable disease resistance protein At4g27220</fullName>
    </submittedName>
</protein>
<dbReference type="FunFam" id="3.40.50.300:FF:001091">
    <property type="entry name" value="Probable disease resistance protein At1g61300"/>
    <property type="match status" value="1"/>
</dbReference>
<dbReference type="Pfam" id="PF23247">
    <property type="entry name" value="LRR_RPS2"/>
    <property type="match status" value="1"/>
</dbReference>
<keyword evidence="3" id="KW-0611">Plant defense</keyword>
<evidence type="ECO:0000259" key="5">
    <source>
        <dbReference type="SMART" id="SM00382"/>
    </source>
</evidence>
<keyword evidence="6" id="KW-1185">Reference proteome</keyword>
<dbReference type="GeneID" id="111307702"/>
<name>A0A6P6A9Q4_DURZI</name>
<comment type="similarity">
    <text evidence="1">Belongs to the disease resistance NB-LRR family.</text>
</comment>
<feature type="domain" description="AAA+ ATPase" evidence="5">
    <location>
        <begin position="176"/>
        <end position="312"/>
    </location>
</feature>
<dbReference type="InterPro" id="IPR042197">
    <property type="entry name" value="Apaf_helical"/>
</dbReference>
<dbReference type="Pfam" id="PF00931">
    <property type="entry name" value="NB-ARC"/>
    <property type="match status" value="1"/>
</dbReference>